<comment type="catalytic activity">
    <reaction evidence="18">
        <text>L-seryl-[protein] + ATP = O-phospho-L-seryl-[protein] + ADP + H(+)</text>
        <dbReference type="Rhea" id="RHEA:17989"/>
        <dbReference type="Rhea" id="RHEA-COMP:9863"/>
        <dbReference type="Rhea" id="RHEA-COMP:11604"/>
        <dbReference type="ChEBI" id="CHEBI:15378"/>
        <dbReference type="ChEBI" id="CHEBI:29999"/>
        <dbReference type="ChEBI" id="CHEBI:30616"/>
        <dbReference type="ChEBI" id="CHEBI:83421"/>
        <dbReference type="ChEBI" id="CHEBI:456216"/>
        <dbReference type="EC" id="2.7.11.1"/>
    </reaction>
</comment>
<evidence type="ECO:0000256" key="4">
    <source>
        <dbReference type="ARBA" id="ARBA00022553"/>
    </source>
</evidence>
<dbReference type="Gene3D" id="3.30.200.20">
    <property type="entry name" value="Phosphorylase Kinase, domain 1"/>
    <property type="match status" value="1"/>
</dbReference>
<evidence type="ECO:0000256" key="6">
    <source>
        <dbReference type="ARBA" id="ARBA00022679"/>
    </source>
</evidence>
<evidence type="ECO:0000256" key="12">
    <source>
        <dbReference type="ARBA" id="ARBA00022840"/>
    </source>
</evidence>
<evidence type="ECO:0000256" key="11">
    <source>
        <dbReference type="ARBA" id="ARBA00022777"/>
    </source>
</evidence>
<reference evidence="22" key="2">
    <citation type="submission" date="2023-06" db="EMBL/GenBank/DDBJ databases">
        <authorList>
            <person name="Swenson N.G."/>
            <person name="Wegrzyn J.L."/>
            <person name="Mcevoy S.L."/>
        </authorList>
    </citation>
    <scope>NUCLEOTIDE SEQUENCE</scope>
    <source>
        <strain evidence="22">NS2018</strain>
        <tissue evidence="22">Leaf</tissue>
    </source>
</reference>
<evidence type="ECO:0000256" key="2">
    <source>
        <dbReference type="ARBA" id="ARBA00012513"/>
    </source>
</evidence>
<keyword evidence="7" id="KW-0812">Transmembrane</keyword>
<accession>A0AA39VW57</accession>
<dbReference type="InterPro" id="IPR051420">
    <property type="entry name" value="Ser_Thr_Kinases_DiverseReg"/>
</dbReference>
<comment type="catalytic activity">
    <reaction evidence="17">
        <text>L-threonyl-[protein] + ATP = O-phospho-L-threonyl-[protein] + ADP + H(+)</text>
        <dbReference type="Rhea" id="RHEA:46608"/>
        <dbReference type="Rhea" id="RHEA-COMP:11060"/>
        <dbReference type="Rhea" id="RHEA-COMP:11605"/>
        <dbReference type="ChEBI" id="CHEBI:15378"/>
        <dbReference type="ChEBI" id="CHEBI:30013"/>
        <dbReference type="ChEBI" id="CHEBI:30616"/>
        <dbReference type="ChEBI" id="CHEBI:61977"/>
        <dbReference type="ChEBI" id="CHEBI:456216"/>
        <dbReference type="EC" id="2.7.11.1"/>
    </reaction>
</comment>
<dbReference type="EMBL" id="JAUESC010000003">
    <property type="protein sequence ID" value="KAK0600819.1"/>
    <property type="molecule type" value="Genomic_DNA"/>
</dbReference>
<sequence>MLLPITILVVIIISGISYKDSQFKSTATKSGDVFSIWNYDGRIAYGEIIDATEDFDIKYCIGTGGYGSVYKAQLPNGKVVALKKLHQSESDEPTSTRSFQNEVRLLSEIHHRNIVKLYGFCLHKRCMFLVYEYMDRGSLFCVLRNDHEAIELNWTRRVNNIKGIAHALSYLHHNCTPSIVHRDISSNDILLNSNLEAFLADFGTAKLLYANSSNRTILVGTYGYIAPVAFACLHSKLKFRPSMQRVSQEFLECKTLMSKPFQEVSIAQLRNPSVLAM</sequence>
<keyword evidence="13" id="KW-1133">Transmembrane helix</keyword>
<protein>
    <recommendedName>
        <fullName evidence="2">non-specific serine/threonine protein kinase</fullName>
        <ecNumber evidence="2">2.7.11.1</ecNumber>
    </recommendedName>
</protein>
<dbReference type="PANTHER" id="PTHR48005">
    <property type="entry name" value="LEUCINE RICH REPEAT KINASE 2"/>
    <property type="match status" value="1"/>
</dbReference>
<dbReference type="PROSITE" id="PS00107">
    <property type="entry name" value="PROTEIN_KINASE_ATP"/>
    <property type="match status" value="1"/>
</dbReference>
<feature type="signal peptide" evidence="20">
    <location>
        <begin position="1"/>
        <end position="17"/>
    </location>
</feature>
<keyword evidence="15" id="KW-0675">Receptor</keyword>
<keyword evidence="16" id="KW-0325">Glycoprotein</keyword>
<dbReference type="FunFam" id="3.30.200.20:FF:000309">
    <property type="entry name" value="Leucine-rich repeat receptor protein kinase MSP1"/>
    <property type="match status" value="1"/>
</dbReference>
<keyword evidence="11" id="KW-0418">Kinase</keyword>
<keyword evidence="5" id="KW-0433">Leucine-rich repeat</keyword>
<organism evidence="22 23">
    <name type="scientific">Acer saccharum</name>
    <name type="common">Sugar maple</name>
    <dbReference type="NCBI Taxonomy" id="4024"/>
    <lineage>
        <taxon>Eukaryota</taxon>
        <taxon>Viridiplantae</taxon>
        <taxon>Streptophyta</taxon>
        <taxon>Embryophyta</taxon>
        <taxon>Tracheophyta</taxon>
        <taxon>Spermatophyta</taxon>
        <taxon>Magnoliopsida</taxon>
        <taxon>eudicotyledons</taxon>
        <taxon>Gunneridae</taxon>
        <taxon>Pentapetalae</taxon>
        <taxon>rosids</taxon>
        <taxon>malvids</taxon>
        <taxon>Sapindales</taxon>
        <taxon>Sapindaceae</taxon>
        <taxon>Hippocastanoideae</taxon>
        <taxon>Acereae</taxon>
        <taxon>Acer</taxon>
    </lineage>
</organism>
<evidence type="ECO:0000256" key="14">
    <source>
        <dbReference type="ARBA" id="ARBA00023136"/>
    </source>
</evidence>
<evidence type="ECO:0000256" key="10">
    <source>
        <dbReference type="ARBA" id="ARBA00022741"/>
    </source>
</evidence>
<dbReference type="Proteomes" id="UP001168877">
    <property type="component" value="Unassembled WGS sequence"/>
</dbReference>
<dbReference type="InterPro" id="IPR017441">
    <property type="entry name" value="Protein_kinase_ATP_BS"/>
</dbReference>
<keyword evidence="10 19" id="KW-0547">Nucleotide-binding</keyword>
<keyword evidence="9" id="KW-0677">Repeat</keyword>
<dbReference type="InterPro" id="IPR011009">
    <property type="entry name" value="Kinase-like_dom_sf"/>
</dbReference>
<proteinExistence type="predicted"/>
<dbReference type="EC" id="2.7.11.1" evidence="2"/>
<keyword evidence="14" id="KW-0472">Membrane</keyword>
<dbReference type="InterPro" id="IPR000719">
    <property type="entry name" value="Prot_kinase_dom"/>
</dbReference>
<keyword evidence="8 20" id="KW-0732">Signal</keyword>
<reference evidence="22" key="1">
    <citation type="journal article" date="2022" name="Plant J.">
        <title>Strategies of tolerance reflected in two North American maple genomes.</title>
        <authorList>
            <person name="McEvoy S.L."/>
            <person name="Sezen U.U."/>
            <person name="Trouern-Trend A."/>
            <person name="McMahon S.M."/>
            <person name="Schaberg P.G."/>
            <person name="Yang J."/>
            <person name="Wegrzyn J.L."/>
            <person name="Swenson N.G."/>
        </authorList>
    </citation>
    <scope>NUCLEOTIDE SEQUENCE</scope>
    <source>
        <strain evidence="22">NS2018</strain>
    </source>
</reference>
<dbReference type="Pfam" id="PF00069">
    <property type="entry name" value="Pkinase"/>
    <property type="match status" value="1"/>
</dbReference>
<feature type="binding site" evidence="19">
    <location>
        <position position="83"/>
    </location>
    <ligand>
        <name>ATP</name>
        <dbReference type="ChEBI" id="CHEBI:30616"/>
    </ligand>
</feature>
<keyword evidence="12 19" id="KW-0067">ATP-binding</keyword>
<evidence type="ECO:0000313" key="22">
    <source>
        <dbReference type="EMBL" id="KAK0600819.1"/>
    </source>
</evidence>
<dbReference type="SUPFAM" id="SSF56112">
    <property type="entry name" value="Protein kinase-like (PK-like)"/>
    <property type="match status" value="1"/>
</dbReference>
<feature type="domain" description="Protein kinase" evidence="21">
    <location>
        <begin position="55"/>
        <end position="277"/>
    </location>
</feature>
<evidence type="ECO:0000256" key="19">
    <source>
        <dbReference type="PROSITE-ProRule" id="PRU10141"/>
    </source>
</evidence>
<evidence type="ECO:0000256" key="17">
    <source>
        <dbReference type="ARBA" id="ARBA00047899"/>
    </source>
</evidence>
<comment type="caution">
    <text evidence="22">The sequence shown here is derived from an EMBL/GenBank/DDBJ whole genome shotgun (WGS) entry which is preliminary data.</text>
</comment>
<evidence type="ECO:0000256" key="18">
    <source>
        <dbReference type="ARBA" id="ARBA00048679"/>
    </source>
</evidence>
<feature type="chain" id="PRO_5041449282" description="non-specific serine/threonine protein kinase" evidence="20">
    <location>
        <begin position="18"/>
        <end position="277"/>
    </location>
</feature>
<dbReference type="PANTHER" id="PTHR48005:SF16">
    <property type="entry name" value="MDIS1-INTERACTING RECEPTOR LIKE KINASE 2-LIKE ISOFORM X1"/>
    <property type="match status" value="1"/>
</dbReference>
<evidence type="ECO:0000256" key="5">
    <source>
        <dbReference type="ARBA" id="ARBA00022614"/>
    </source>
</evidence>
<dbReference type="GO" id="GO:0016020">
    <property type="term" value="C:membrane"/>
    <property type="evidence" value="ECO:0007669"/>
    <property type="project" value="UniProtKB-SubCell"/>
</dbReference>
<name>A0AA39VW57_ACESA</name>
<keyword evidence="23" id="KW-1185">Reference proteome</keyword>
<evidence type="ECO:0000259" key="21">
    <source>
        <dbReference type="PROSITE" id="PS50011"/>
    </source>
</evidence>
<keyword evidence="6" id="KW-0808">Transferase</keyword>
<dbReference type="Gene3D" id="1.10.510.10">
    <property type="entry name" value="Transferase(Phosphotransferase) domain 1"/>
    <property type="match status" value="1"/>
</dbReference>
<evidence type="ECO:0000256" key="9">
    <source>
        <dbReference type="ARBA" id="ARBA00022737"/>
    </source>
</evidence>
<evidence type="ECO:0000256" key="16">
    <source>
        <dbReference type="ARBA" id="ARBA00023180"/>
    </source>
</evidence>
<dbReference type="GO" id="GO:0005524">
    <property type="term" value="F:ATP binding"/>
    <property type="evidence" value="ECO:0007669"/>
    <property type="project" value="UniProtKB-UniRule"/>
</dbReference>
<keyword evidence="3" id="KW-0723">Serine/threonine-protein kinase</keyword>
<dbReference type="GO" id="GO:0004674">
    <property type="term" value="F:protein serine/threonine kinase activity"/>
    <property type="evidence" value="ECO:0007669"/>
    <property type="project" value="UniProtKB-KW"/>
</dbReference>
<evidence type="ECO:0000256" key="20">
    <source>
        <dbReference type="SAM" id="SignalP"/>
    </source>
</evidence>
<comment type="subcellular location">
    <subcellularLocation>
        <location evidence="1">Membrane</location>
        <topology evidence="1">Single-pass type I membrane protein</topology>
    </subcellularLocation>
</comment>
<evidence type="ECO:0000256" key="15">
    <source>
        <dbReference type="ARBA" id="ARBA00023170"/>
    </source>
</evidence>
<evidence type="ECO:0000256" key="8">
    <source>
        <dbReference type="ARBA" id="ARBA00022729"/>
    </source>
</evidence>
<dbReference type="AlphaFoldDB" id="A0AA39VW57"/>
<evidence type="ECO:0000313" key="23">
    <source>
        <dbReference type="Proteomes" id="UP001168877"/>
    </source>
</evidence>
<evidence type="ECO:0000256" key="1">
    <source>
        <dbReference type="ARBA" id="ARBA00004479"/>
    </source>
</evidence>
<evidence type="ECO:0000256" key="3">
    <source>
        <dbReference type="ARBA" id="ARBA00022527"/>
    </source>
</evidence>
<gene>
    <name evidence="22" type="ORF">LWI29_018692</name>
</gene>
<evidence type="ECO:0000256" key="7">
    <source>
        <dbReference type="ARBA" id="ARBA00022692"/>
    </source>
</evidence>
<evidence type="ECO:0000256" key="13">
    <source>
        <dbReference type="ARBA" id="ARBA00022989"/>
    </source>
</evidence>
<dbReference type="PROSITE" id="PS50011">
    <property type="entry name" value="PROTEIN_KINASE_DOM"/>
    <property type="match status" value="1"/>
</dbReference>
<keyword evidence="4" id="KW-0597">Phosphoprotein</keyword>